<dbReference type="Gene3D" id="3.90.15.10">
    <property type="entry name" value="Topoisomerase I, Chain A, domain 3"/>
    <property type="match status" value="1"/>
</dbReference>
<keyword evidence="5" id="KW-0238">DNA-binding</keyword>
<evidence type="ECO:0000259" key="8">
    <source>
        <dbReference type="Pfam" id="PF01028"/>
    </source>
</evidence>
<dbReference type="SUPFAM" id="SSF55869">
    <property type="entry name" value="DNA topoisomerase I domain"/>
    <property type="match status" value="1"/>
</dbReference>
<dbReference type="RefSeq" id="WP_132129040.1">
    <property type="nucleotide sequence ID" value="NZ_CP042432.1"/>
</dbReference>
<dbReference type="InterPro" id="IPR011010">
    <property type="entry name" value="DNA_brk_join_enz"/>
</dbReference>
<feature type="domain" description="DNA topoisomerase IB N-terminal" evidence="9">
    <location>
        <begin position="23"/>
        <end position="71"/>
    </location>
</feature>
<comment type="similarity">
    <text evidence="2">Belongs to the type IB topoisomerase family.</text>
</comment>
<dbReference type="EMBL" id="SMAD01000005">
    <property type="protein sequence ID" value="TCS87242.1"/>
    <property type="molecule type" value="Genomic_DNA"/>
</dbReference>
<dbReference type="Pfam" id="PF21338">
    <property type="entry name" value="Top1B_N_bact"/>
    <property type="match status" value="1"/>
</dbReference>
<dbReference type="PRINTS" id="PR00416">
    <property type="entry name" value="EUTPISMRASEI"/>
</dbReference>
<dbReference type="EC" id="5.6.2.1" evidence="3"/>
<evidence type="ECO:0000256" key="4">
    <source>
        <dbReference type="ARBA" id="ARBA00023029"/>
    </source>
</evidence>
<evidence type="ECO:0000256" key="1">
    <source>
        <dbReference type="ARBA" id="ARBA00000213"/>
    </source>
</evidence>
<feature type="domain" description="DNA topoisomerase I catalytic core eukaryotic-type" evidence="8">
    <location>
        <begin position="83"/>
        <end position="288"/>
    </location>
</feature>
<dbReference type="InterPro" id="IPR001631">
    <property type="entry name" value="TopoI"/>
</dbReference>
<proteinExistence type="inferred from homology"/>
<evidence type="ECO:0000256" key="7">
    <source>
        <dbReference type="SAM" id="MobiDB-lite"/>
    </source>
</evidence>
<keyword evidence="6 10" id="KW-0413">Isomerase</keyword>
<dbReference type="Gene3D" id="3.30.66.10">
    <property type="entry name" value="DNA topoisomerase I domain"/>
    <property type="match status" value="1"/>
</dbReference>
<dbReference type="InterPro" id="IPR035447">
    <property type="entry name" value="DNA_topo_I_N_sf"/>
</dbReference>
<reference evidence="10 11" key="1">
    <citation type="submission" date="2019-03" db="EMBL/GenBank/DDBJ databases">
        <title>Genomic Encyclopedia of Type Strains, Phase IV (KMG-IV): sequencing the most valuable type-strain genomes for metagenomic binning, comparative biology and taxonomic classification.</title>
        <authorList>
            <person name="Goeker M."/>
        </authorList>
    </citation>
    <scope>NUCLEOTIDE SEQUENCE [LARGE SCALE GENOMIC DNA]</scope>
    <source>
        <strain evidence="10 11">DSM 21100</strain>
    </source>
</reference>
<keyword evidence="11" id="KW-1185">Reference proteome</keyword>
<name>A0A4R3KQP6_9SPHI</name>
<dbReference type="GO" id="GO:0006265">
    <property type="term" value="P:DNA topological change"/>
    <property type="evidence" value="ECO:0007669"/>
    <property type="project" value="InterPro"/>
</dbReference>
<comment type="caution">
    <text evidence="10">The sequence shown here is derived from an EMBL/GenBank/DDBJ whole genome shotgun (WGS) entry which is preliminary data.</text>
</comment>
<dbReference type="GO" id="GO:0003677">
    <property type="term" value="F:DNA binding"/>
    <property type="evidence" value="ECO:0007669"/>
    <property type="project" value="UniProtKB-KW"/>
</dbReference>
<dbReference type="InterPro" id="IPR014711">
    <property type="entry name" value="TopoI_cat_a-hlx-sub_euk"/>
</dbReference>
<comment type="catalytic activity">
    <reaction evidence="1">
        <text>ATP-independent breakage of single-stranded DNA, followed by passage and rejoining.</text>
        <dbReference type="EC" id="5.6.2.1"/>
    </reaction>
</comment>
<organism evidence="10 11">
    <name type="scientific">Anseongella ginsenosidimutans</name>
    <dbReference type="NCBI Taxonomy" id="496056"/>
    <lineage>
        <taxon>Bacteria</taxon>
        <taxon>Pseudomonadati</taxon>
        <taxon>Bacteroidota</taxon>
        <taxon>Sphingobacteriia</taxon>
        <taxon>Sphingobacteriales</taxon>
        <taxon>Sphingobacteriaceae</taxon>
        <taxon>Anseongella</taxon>
    </lineage>
</organism>
<protein>
    <recommendedName>
        <fullName evidence="3">DNA topoisomerase</fullName>
        <ecNumber evidence="3">5.6.2.1</ecNumber>
    </recommendedName>
</protein>
<dbReference type="Proteomes" id="UP000295807">
    <property type="component" value="Unassembled WGS sequence"/>
</dbReference>
<dbReference type="Pfam" id="PF01028">
    <property type="entry name" value="Topoisom_I"/>
    <property type="match status" value="1"/>
</dbReference>
<dbReference type="InterPro" id="IPR049331">
    <property type="entry name" value="Top1B_N_bact"/>
</dbReference>
<dbReference type="PROSITE" id="PS52038">
    <property type="entry name" value="TOPO_IB_2"/>
    <property type="match status" value="1"/>
</dbReference>
<dbReference type="InterPro" id="IPR013500">
    <property type="entry name" value="TopoI_cat_euk"/>
</dbReference>
<accession>A0A4R3KQP6</accession>
<sequence>MAKLRHVKSTQPGFSRKPAKQKGFDYYDEKGRRIRDKETLDRIRKLVIPPAWTEVWICPFPNGHLQATGIDKKGRKQYLYHADWKKAREETKYSNLLKFGEHLPLIRKRISQDLRKRSLEKEKVAAIALTVMEETLIRVGNTYYQQEYGSHGLTTLRNKHVRINGSAISFKFKGKKGVLHEVSYKDKRLAGLLKKMRELPGQELFQYYNQEGVLKTLGSGDINDYIWECTQCNFTSKDYRTWAGSVHALTAITECPEQESREECEKSTVKIIKEVAERLGNTAAVCKKYYIYPLLLDTEKRKLIRSLINGPGRKNSRASRYLSREEKVLLRILKQTS</sequence>
<dbReference type="OrthoDB" id="9778962at2"/>
<evidence type="ECO:0000259" key="9">
    <source>
        <dbReference type="Pfam" id="PF21338"/>
    </source>
</evidence>
<dbReference type="Gene3D" id="1.10.132.120">
    <property type="match status" value="1"/>
</dbReference>
<evidence type="ECO:0000313" key="11">
    <source>
        <dbReference type="Proteomes" id="UP000295807"/>
    </source>
</evidence>
<evidence type="ECO:0000256" key="5">
    <source>
        <dbReference type="ARBA" id="ARBA00023125"/>
    </source>
</evidence>
<dbReference type="GO" id="GO:0003917">
    <property type="term" value="F:DNA topoisomerase type I (single strand cut, ATP-independent) activity"/>
    <property type="evidence" value="ECO:0007669"/>
    <property type="project" value="UniProtKB-EC"/>
</dbReference>
<evidence type="ECO:0000313" key="10">
    <source>
        <dbReference type="EMBL" id="TCS87242.1"/>
    </source>
</evidence>
<evidence type="ECO:0000256" key="6">
    <source>
        <dbReference type="ARBA" id="ARBA00023235"/>
    </source>
</evidence>
<dbReference type="SUPFAM" id="SSF56349">
    <property type="entry name" value="DNA breaking-rejoining enzymes"/>
    <property type="match status" value="1"/>
</dbReference>
<keyword evidence="4" id="KW-0799">Topoisomerase</keyword>
<evidence type="ECO:0000256" key="3">
    <source>
        <dbReference type="ARBA" id="ARBA00012891"/>
    </source>
</evidence>
<gene>
    <name evidence="10" type="ORF">EDD80_10555</name>
</gene>
<evidence type="ECO:0000256" key="2">
    <source>
        <dbReference type="ARBA" id="ARBA00006645"/>
    </source>
</evidence>
<dbReference type="AlphaFoldDB" id="A0A4R3KQP6"/>
<feature type="region of interest" description="Disordered" evidence="7">
    <location>
        <begin position="1"/>
        <end position="21"/>
    </location>
</feature>